<feature type="non-terminal residue" evidence="1">
    <location>
        <position position="131"/>
    </location>
</feature>
<comment type="caution">
    <text evidence="1">The sequence shown here is derived from an EMBL/GenBank/DDBJ whole genome shotgun (WGS) entry which is preliminary data.</text>
</comment>
<organism evidence="1">
    <name type="scientific">marine sediment metagenome</name>
    <dbReference type="NCBI Taxonomy" id="412755"/>
    <lineage>
        <taxon>unclassified sequences</taxon>
        <taxon>metagenomes</taxon>
        <taxon>ecological metagenomes</taxon>
    </lineage>
</organism>
<gene>
    <name evidence="1" type="ORF">S03H2_69856</name>
</gene>
<name>X1LDW2_9ZZZZ</name>
<dbReference type="AlphaFoldDB" id="X1LDW2"/>
<reference evidence="1" key="1">
    <citation type="journal article" date="2014" name="Front. Microbiol.">
        <title>High frequency of phylogenetically diverse reductive dehalogenase-homologous genes in deep subseafloor sedimentary metagenomes.</title>
        <authorList>
            <person name="Kawai M."/>
            <person name="Futagami T."/>
            <person name="Toyoda A."/>
            <person name="Takaki Y."/>
            <person name="Nishi S."/>
            <person name="Hori S."/>
            <person name="Arai W."/>
            <person name="Tsubouchi T."/>
            <person name="Morono Y."/>
            <person name="Uchiyama I."/>
            <person name="Ito T."/>
            <person name="Fujiyama A."/>
            <person name="Inagaki F."/>
            <person name="Takami H."/>
        </authorList>
    </citation>
    <scope>NUCLEOTIDE SEQUENCE</scope>
    <source>
        <strain evidence="1">Expedition CK06-06</strain>
    </source>
</reference>
<evidence type="ECO:0000313" key="1">
    <source>
        <dbReference type="EMBL" id="GAI00615.1"/>
    </source>
</evidence>
<dbReference type="EMBL" id="BARU01046259">
    <property type="protein sequence ID" value="GAI00615.1"/>
    <property type="molecule type" value="Genomic_DNA"/>
</dbReference>
<proteinExistence type="predicted"/>
<protein>
    <submittedName>
        <fullName evidence="1">Uncharacterized protein</fullName>
    </submittedName>
</protein>
<accession>X1LDW2</accession>
<sequence>YRNTDFYQVKDVYRKWCLNEAGDYSGTPYNQGDTFDFSKIFQSGNFICRRRRFWPALTTDKQGKSLGYFLQVSFDNGLHWWQYLYAFNNLLDECGVWLSSDQLDVDTWVAALKGVLKFRITASVISDERLN</sequence>
<feature type="non-terminal residue" evidence="1">
    <location>
        <position position="1"/>
    </location>
</feature>